<reference evidence="1 2" key="1">
    <citation type="submission" date="2016-10" db="EMBL/GenBank/DDBJ databases">
        <authorList>
            <person name="de Groot N.N."/>
        </authorList>
    </citation>
    <scope>NUCLEOTIDE SEQUENCE [LARGE SCALE GENOMIC DNA]</scope>
    <source>
        <strain evidence="1 2">DSM 569</strain>
    </source>
</reference>
<organism evidence="1 2">
    <name type="scientific">Thermoanaerobacter thermohydrosulfuricus</name>
    <name type="common">Clostridium thermohydrosulfuricum</name>
    <dbReference type="NCBI Taxonomy" id="1516"/>
    <lineage>
        <taxon>Bacteria</taxon>
        <taxon>Bacillati</taxon>
        <taxon>Bacillota</taxon>
        <taxon>Clostridia</taxon>
        <taxon>Thermoanaerobacterales</taxon>
        <taxon>Thermoanaerobacteraceae</taxon>
        <taxon>Thermoanaerobacter</taxon>
    </lineage>
</organism>
<accession>A0A1I2DEQ0</accession>
<gene>
    <name evidence="1" type="ORF">SAMN04244560_02766</name>
</gene>
<dbReference type="EMBL" id="FNBS01000115">
    <property type="protein sequence ID" value="SDG68778.1"/>
    <property type="molecule type" value="Genomic_DNA"/>
</dbReference>
<evidence type="ECO:0000313" key="2">
    <source>
        <dbReference type="Proteomes" id="UP000183404"/>
    </source>
</evidence>
<dbReference type="Proteomes" id="UP000183404">
    <property type="component" value="Unassembled WGS sequence"/>
</dbReference>
<dbReference type="AlphaFoldDB" id="A0A1I2DEQ0"/>
<name>A0A1I2DEQ0_THETY</name>
<proteinExistence type="predicted"/>
<evidence type="ECO:0000313" key="1">
    <source>
        <dbReference type="EMBL" id="SDG68778.1"/>
    </source>
</evidence>
<sequence>MTEEENFSQKAVANMLEEVSVFMFQDERLRRLRIPGDMLIGMNFEEQEEVKEKINDLISQIDDQILIENYLLEISYALQNYEFTEREIKNLFHLIGLAISDEYKSLLRVIVVKCFAAI</sequence>
<dbReference type="RefSeq" id="WP_004401007.1">
    <property type="nucleotide sequence ID" value="NZ_FNBS01000115.1"/>
</dbReference>
<protein>
    <submittedName>
        <fullName evidence="1">Uncharacterized protein</fullName>
    </submittedName>
</protein>